<gene>
    <name evidence="2" type="ORF">CDV36_005910</name>
</gene>
<feature type="repeat" description="ANK" evidence="1">
    <location>
        <begin position="471"/>
        <end position="503"/>
    </location>
</feature>
<comment type="caution">
    <text evidence="2">The sequence shown here is derived from an EMBL/GenBank/DDBJ whole genome shotgun (WGS) entry which is preliminary data.</text>
</comment>
<name>A0A3M2SA42_9HYPO</name>
<keyword evidence="1" id="KW-0040">ANK repeat</keyword>
<dbReference type="PROSITE" id="PS50088">
    <property type="entry name" value="ANK_REPEAT"/>
    <property type="match status" value="3"/>
</dbReference>
<dbReference type="Pfam" id="PF12796">
    <property type="entry name" value="Ank_2"/>
    <property type="match status" value="1"/>
</dbReference>
<dbReference type="PRINTS" id="PR01415">
    <property type="entry name" value="ANKYRIN"/>
</dbReference>
<dbReference type="OrthoDB" id="7464126at2759"/>
<dbReference type="PANTHER" id="PTHR10039">
    <property type="entry name" value="AMELOGENIN"/>
    <property type="match status" value="1"/>
</dbReference>
<evidence type="ECO:0000256" key="1">
    <source>
        <dbReference type="PROSITE-ProRule" id="PRU00023"/>
    </source>
</evidence>
<dbReference type="AlphaFoldDB" id="A0A3M2SA42"/>
<evidence type="ECO:0008006" key="4">
    <source>
        <dbReference type="Google" id="ProtNLM"/>
    </source>
</evidence>
<proteinExistence type="predicted"/>
<dbReference type="InterPro" id="IPR002110">
    <property type="entry name" value="Ankyrin_rpt"/>
</dbReference>
<dbReference type="PROSITE" id="PS50297">
    <property type="entry name" value="ANK_REP_REGION"/>
    <property type="match status" value="3"/>
</dbReference>
<dbReference type="PANTHER" id="PTHR10039:SF5">
    <property type="entry name" value="NACHT DOMAIN-CONTAINING PROTEIN"/>
    <property type="match status" value="1"/>
</dbReference>
<feature type="repeat" description="ANK" evidence="1">
    <location>
        <begin position="504"/>
        <end position="536"/>
    </location>
</feature>
<sequence length="699" mass="80043">MPDELTKLVTTFEQRQNGIGRPGVDWTWELDELRELFKRTILDILKSRPIWIFVDALDESGAENAKAVIRHFKDLLQGPPTRSKLRICFACRHYPVQSWEGGLEICTEHENKRDILTYLRARLSDFQMPGTLALPDLITERSDGLFIWARLVVDRILDLDLADDPNNAELVINKIIDTLPRDLNTLYAEIVRNAEKTSASLKMVRWISCARRPLSLDELRWAMVLDPDSSHTSLQAYKTTPDYTENNDVMGRKVKTLSHGLAEVIHSSETRLVQFIHQSVKDFFDNLTEASGDRYFSVNEAAHYQLYRTCIHYLAMDEIGVALIGKRVTTDHGLRLDQVTSLSEYPLLGYAYTRWIAHLKASQESYKEGLQYFSWPSQTILKRWIKTCWCVYLDVNRDHLPPFEATLLHILARHGLLVPLQILLGQRDLVDINATDDLGRTPLLYAAERDQAATVQVLLDAGAEVDWQDDSGASPLHFAALRGHVSTMKLLLERGSDADPKDMDGCTPLAWAIEAKQEAAIKMLLEQGVDVNDQYTLVGYFENITTIGRPTFKEKRFRRSDDPWTVSFFRAHGLRLWRDDGLLPLVTKVERCDDALELDRYLSSRNPLAKLFGRGHDYTKIGRRREYARDGDRTPLLHAVELGLRSIVMSLLWRGANPELQCRTGWSPMLLAQLRRNPSDQDILQLLEVFRTGPTRKHS</sequence>
<reference evidence="2 3" key="1">
    <citation type="submission" date="2017-06" db="EMBL/GenBank/DDBJ databases">
        <title>Comparative genomic analysis of Ambrosia Fusariam Clade fungi.</title>
        <authorList>
            <person name="Stajich J.E."/>
            <person name="Carrillo J."/>
            <person name="Kijimoto T."/>
            <person name="Eskalen A."/>
            <person name="O'Donnell K."/>
            <person name="Kasson M."/>
        </authorList>
    </citation>
    <scope>NUCLEOTIDE SEQUENCE [LARGE SCALE GENOMIC DNA]</scope>
    <source>
        <strain evidence="2">UCR3666</strain>
    </source>
</reference>
<accession>A0A3M2SA42</accession>
<feature type="repeat" description="ANK" evidence="1">
    <location>
        <begin position="438"/>
        <end position="470"/>
    </location>
</feature>
<keyword evidence="3" id="KW-1185">Reference proteome</keyword>
<dbReference type="STRING" id="2010991.A0A3M2SA42"/>
<dbReference type="Gene3D" id="1.25.40.20">
    <property type="entry name" value="Ankyrin repeat-containing domain"/>
    <property type="match status" value="2"/>
</dbReference>
<evidence type="ECO:0000313" key="3">
    <source>
        <dbReference type="Proteomes" id="UP000277212"/>
    </source>
</evidence>
<dbReference type="InterPro" id="IPR036770">
    <property type="entry name" value="Ankyrin_rpt-contain_sf"/>
</dbReference>
<dbReference type="SUPFAM" id="SSF48403">
    <property type="entry name" value="Ankyrin repeat"/>
    <property type="match status" value="1"/>
</dbReference>
<protein>
    <recommendedName>
        <fullName evidence="4">NACHT domain-containing protein</fullName>
    </recommendedName>
</protein>
<dbReference type="Proteomes" id="UP000277212">
    <property type="component" value="Unassembled WGS sequence"/>
</dbReference>
<evidence type="ECO:0000313" key="2">
    <source>
        <dbReference type="EMBL" id="RMJ14409.1"/>
    </source>
</evidence>
<organism evidence="2 3">
    <name type="scientific">Fusarium kuroshium</name>
    <dbReference type="NCBI Taxonomy" id="2010991"/>
    <lineage>
        <taxon>Eukaryota</taxon>
        <taxon>Fungi</taxon>
        <taxon>Dikarya</taxon>
        <taxon>Ascomycota</taxon>
        <taxon>Pezizomycotina</taxon>
        <taxon>Sordariomycetes</taxon>
        <taxon>Hypocreomycetidae</taxon>
        <taxon>Hypocreales</taxon>
        <taxon>Nectriaceae</taxon>
        <taxon>Fusarium</taxon>
        <taxon>Fusarium solani species complex</taxon>
    </lineage>
</organism>
<dbReference type="EMBL" id="NKUJ01000086">
    <property type="protein sequence ID" value="RMJ14409.1"/>
    <property type="molecule type" value="Genomic_DNA"/>
</dbReference>
<dbReference type="SMART" id="SM00248">
    <property type="entry name" value="ANK"/>
    <property type="match status" value="5"/>
</dbReference>